<sequence>MAGLCEGGNEPPGSLKAMHLSTCVDFGPMFIDIYDVVQRAATRGNPRVGTQSETILFDAGVVSGRDDDYDDDGDDDENKDNINTQAIHTKEQLLRKNILPESEIEPETCWRGVSFANHQIKRLI</sequence>
<reference evidence="2 3" key="1">
    <citation type="journal article" date="2022" name="Allergy">
        <title>Genome assembly and annotation of Periplaneta americana reveal a comprehensive cockroach allergen profile.</title>
        <authorList>
            <person name="Wang L."/>
            <person name="Xiong Q."/>
            <person name="Saelim N."/>
            <person name="Wang L."/>
            <person name="Nong W."/>
            <person name="Wan A.T."/>
            <person name="Shi M."/>
            <person name="Liu X."/>
            <person name="Cao Q."/>
            <person name="Hui J.H.L."/>
            <person name="Sookrung N."/>
            <person name="Leung T.F."/>
            <person name="Tungtrongchitr A."/>
            <person name="Tsui S.K.W."/>
        </authorList>
    </citation>
    <scope>NUCLEOTIDE SEQUENCE [LARGE SCALE GENOMIC DNA]</scope>
    <source>
        <strain evidence="2">PWHHKU_190912</strain>
    </source>
</reference>
<evidence type="ECO:0000256" key="1">
    <source>
        <dbReference type="SAM" id="MobiDB-lite"/>
    </source>
</evidence>
<keyword evidence="3" id="KW-1185">Reference proteome</keyword>
<feature type="compositionally biased region" description="Acidic residues" evidence="1">
    <location>
        <begin position="67"/>
        <end position="78"/>
    </location>
</feature>
<organism evidence="2 3">
    <name type="scientific">Periplaneta americana</name>
    <name type="common">American cockroach</name>
    <name type="synonym">Blatta americana</name>
    <dbReference type="NCBI Taxonomy" id="6978"/>
    <lineage>
        <taxon>Eukaryota</taxon>
        <taxon>Metazoa</taxon>
        <taxon>Ecdysozoa</taxon>
        <taxon>Arthropoda</taxon>
        <taxon>Hexapoda</taxon>
        <taxon>Insecta</taxon>
        <taxon>Pterygota</taxon>
        <taxon>Neoptera</taxon>
        <taxon>Polyneoptera</taxon>
        <taxon>Dictyoptera</taxon>
        <taxon>Blattodea</taxon>
        <taxon>Blattoidea</taxon>
        <taxon>Blattidae</taxon>
        <taxon>Blattinae</taxon>
        <taxon>Periplaneta</taxon>
    </lineage>
</organism>
<accession>A0ABQ8STT0</accession>
<feature type="region of interest" description="Disordered" evidence="1">
    <location>
        <begin position="61"/>
        <end position="85"/>
    </location>
</feature>
<name>A0ABQ8STT0_PERAM</name>
<dbReference type="Proteomes" id="UP001148838">
    <property type="component" value="Unassembled WGS sequence"/>
</dbReference>
<protein>
    <submittedName>
        <fullName evidence="2">Uncharacterized protein</fullName>
    </submittedName>
</protein>
<evidence type="ECO:0000313" key="2">
    <source>
        <dbReference type="EMBL" id="KAJ4436860.1"/>
    </source>
</evidence>
<comment type="caution">
    <text evidence="2">The sequence shown here is derived from an EMBL/GenBank/DDBJ whole genome shotgun (WGS) entry which is preliminary data.</text>
</comment>
<dbReference type="EMBL" id="JAJSOF020000021">
    <property type="protein sequence ID" value="KAJ4436860.1"/>
    <property type="molecule type" value="Genomic_DNA"/>
</dbReference>
<evidence type="ECO:0000313" key="3">
    <source>
        <dbReference type="Proteomes" id="UP001148838"/>
    </source>
</evidence>
<proteinExistence type="predicted"/>
<gene>
    <name evidence="2" type="ORF">ANN_16992</name>
</gene>